<accession>A0A1F7GM52</accession>
<dbReference type="GO" id="GO:0019305">
    <property type="term" value="P:dTDP-rhamnose biosynthetic process"/>
    <property type="evidence" value="ECO:0007669"/>
    <property type="project" value="TreeGrafter"/>
</dbReference>
<feature type="site" description="Participates in a stacking interaction with the thymidine ring of dTDP-4-oxo-6-deoxyglucose" evidence="1">
    <location>
        <position position="123"/>
    </location>
</feature>
<dbReference type="GO" id="GO:0008830">
    <property type="term" value="F:dTDP-4-dehydrorhamnose 3,5-epimerase activity"/>
    <property type="evidence" value="ECO:0007669"/>
    <property type="project" value="InterPro"/>
</dbReference>
<reference evidence="3 4" key="1">
    <citation type="journal article" date="2016" name="Nat. Commun.">
        <title>Thousands of microbial genomes shed light on interconnected biogeochemical processes in an aquifer system.</title>
        <authorList>
            <person name="Anantharaman K."/>
            <person name="Brown C.T."/>
            <person name="Hug L.A."/>
            <person name="Sharon I."/>
            <person name="Castelle C.J."/>
            <person name="Probst A.J."/>
            <person name="Thomas B.C."/>
            <person name="Singh A."/>
            <person name="Wilkins M.J."/>
            <person name="Karaoz U."/>
            <person name="Brodie E.L."/>
            <person name="Williams K.H."/>
            <person name="Hubbard S.S."/>
            <person name="Banfield J.F."/>
        </authorList>
    </citation>
    <scope>NUCLEOTIDE SEQUENCE [LARGE SCALE GENOMIC DNA]</scope>
</reference>
<dbReference type="Pfam" id="PF05523">
    <property type="entry name" value="FdtA"/>
    <property type="match status" value="1"/>
</dbReference>
<dbReference type="PANTHER" id="PTHR21047">
    <property type="entry name" value="DTDP-6-DEOXY-D-GLUCOSE-3,5 EPIMERASE"/>
    <property type="match status" value="1"/>
</dbReference>
<protein>
    <recommendedName>
        <fullName evidence="2">Sugar 3,4-ketoisomerase QdtA cupin domain-containing protein</fullName>
    </recommendedName>
</protein>
<evidence type="ECO:0000256" key="1">
    <source>
        <dbReference type="PIRSR" id="PIRSR600888-3"/>
    </source>
</evidence>
<dbReference type="GO" id="GO:0000271">
    <property type="term" value="P:polysaccharide biosynthetic process"/>
    <property type="evidence" value="ECO:0007669"/>
    <property type="project" value="TreeGrafter"/>
</dbReference>
<sequence length="133" mass="15680">MDYTLKKFQKFSDNRGDLIVFLKKGELEDAFKTFGQIYFVTFNKNGIVRANHYHKEWHEWFGIVAGRLQVVLEDVKTKERKEFILDAKKDFYVRLEVAPGIAHAFKSLTKYAALVNYADSEWYSKDSIPYKLL</sequence>
<dbReference type="Proteomes" id="UP000176850">
    <property type="component" value="Unassembled WGS sequence"/>
</dbReference>
<dbReference type="PANTHER" id="PTHR21047:SF2">
    <property type="entry name" value="THYMIDINE DIPHOSPHO-4-KETO-RHAMNOSE 3,5-EPIMERASE"/>
    <property type="match status" value="1"/>
</dbReference>
<dbReference type="AlphaFoldDB" id="A0A1F7GM52"/>
<evidence type="ECO:0000313" key="3">
    <source>
        <dbReference type="EMBL" id="OGK20120.1"/>
    </source>
</evidence>
<evidence type="ECO:0000259" key="2">
    <source>
        <dbReference type="Pfam" id="PF05523"/>
    </source>
</evidence>
<dbReference type="EMBL" id="MFZH01000002">
    <property type="protein sequence ID" value="OGK20120.1"/>
    <property type="molecule type" value="Genomic_DNA"/>
</dbReference>
<evidence type="ECO:0000313" key="4">
    <source>
        <dbReference type="Proteomes" id="UP000176850"/>
    </source>
</evidence>
<comment type="caution">
    <text evidence="3">The sequence shown here is derived from an EMBL/GenBank/DDBJ whole genome shotgun (WGS) entry which is preliminary data.</text>
</comment>
<dbReference type="InterPro" id="IPR011051">
    <property type="entry name" value="RmlC_Cupin_sf"/>
</dbReference>
<dbReference type="InterPro" id="IPR014710">
    <property type="entry name" value="RmlC-like_jellyroll"/>
</dbReference>
<dbReference type="SUPFAM" id="SSF51182">
    <property type="entry name" value="RmlC-like cupins"/>
    <property type="match status" value="1"/>
</dbReference>
<dbReference type="InterPro" id="IPR000888">
    <property type="entry name" value="RmlC-like"/>
</dbReference>
<dbReference type="Gene3D" id="2.60.120.10">
    <property type="entry name" value="Jelly Rolls"/>
    <property type="match status" value="1"/>
</dbReference>
<dbReference type="GO" id="GO:0005829">
    <property type="term" value="C:cytosol"/>
    <property type="evidence" value="ECO:0007669"/>
    <property type="project" value="TreeGrafter"/>
</dbReference>
<dbReference type="InterPro" id="IPR008894">
    <property type="entry name" value="QdtA_cupin_dom"/>
</dbReference>
<feature type="domain" description="Sugar 3,4-ketoisomerase QdtA cupin" evidence="2">
    <location>
        <begin position="1"/>
        <end position="127"/>
    </location>
</feature>
<gene>
    <name evidence="3" type="ORF">A2799_00155</name>
</gene>
<name>A0A1F7GM52_9BACT</name>
<organism evidence="3 4">
    <name type="scientific">Candidatus Roizmanbacteria bacterium RIFCSPHIGHO2_01_FULL_39_24</name>
    <dbReference type="NCBI Taxonomy" id="1802032"/>
    <lineage>
        <taxon>Bacteria</taxon>
        <taxon>Candidatus Roizmaniibacteriota</taxon>
    </lineage>
</organism>
<proteinExistence type="predicted"/>